<dbReference type="GO" id="GO:0030288">
    <property type="term" value="C:outer membrane-bounded periplasmic space"/>
    <property type="evidence" value="ECO:0007669"/>
    <property type="project" value="TreeGrafter"/>
</dbReference>
<evidence type="ECO:0000256" key="4">
    <source>
        <dbReference type="ARBA" id="ARBA00022496"/>
    </source>
</evidence>
<dbReference type="EMBL" id="CAOF01000013">
    <property type="protein sequence ID" value="CCO44391.1"/>
    <property type="molecule type" value="Genomic_DNA"/>
</dbReference>
<proteinExistence type="inferred from homology"/>
<evidence type="ECO:0000256" key="2">
    <source>
        <dbReference type="ARBA" id="ARBA00008814"/>
    </source>
</evidence>
<dbReference type="PANTHER" id="PTHR30532:SF1">
    <property type="entry name" value="IRON(3+)-HYDROXAMATE-BINDING PROTEIN FHUD"/>
    <property type="match status" value="1"/>
</dbReference>
<comment type="subcellular location">
    <subcellularLocation>
        <location evidence="1">Cell envelope</location>
    </subcellularLocation>
</comment>
<dbReference type="SUPFAM" id="SSF53807">
    <property type="entry name" value="Helical backbone' metal receptor"/>
    <property type="match status" value="1"/>
</dbReference>
<gene>
    <name evidence="7" type="ORF">VIBNISOn1_110018</name>
</gene>
<evidence type="ECO:0000256" key="1">
    <source>
        <dbReference type="ARBA" id="ARBA00004196"/>
    </source>
</evidence>
<evidence type="ECO:0000256" key="3">
    <source>
        <dbReference type="ARBA" id="ARBA00022448"/>
    </source>
</evidence>
<evidence type="ECO:0000256" key="5">
    <source>
        <dbReference type="ARBA" id="ARBA00022729"/>
    </source>
</evidence>
<dbReference type="Pfam" id="PF01497">
    <property type="entry name" value="Peripla_BP_2"/>
    <property type="match status" value="1"/>
</dbReference>
<accession>A0AAV2VIN7</accession>
<name>A0AAV2VIN7_9VIBR</name>
<keyword evidence="4" id="KW-0408">Iron</keyword>
<evidence type="ECO:0000259" key="6">
    <source>
        <dbReference type="PROSITE" id="PS50983"/>
    </source>
</evidence>
<sequence length="303" mass="34000">MLRNTLIALLFFTVQVSAEIKVQDSRGERTLPEVPVRVAALNWDIAEQVLELGVTPVAMPDISEYNKWVVKPAVPESVEDIGTRMEPNMARLEQLKPDVIIIGSPQVDLTERLEKIAPVLYYHTYKQEPGNVDRSIKHFHQMGHALGKADVAKQKVEEMYAKIEAMKAKLDKRYPETKPKVAAFRFASTTTIYLYGDNSSTQEALRLLGFEMALPQPSTQWGVTQKRVKELYGIGDGLALYFKPFNQEAELEKSVMWNAMPFVKNNKVHSVEPVWNYGGAMSLLHVADALTNSLLALAPDSGE</sequence>
<evidence type="ECO:0000313" key="7">
    <source>
        <dbReference type="EMBL" id="CCO44391.1"/>
    </source>
</evidence>
<keyword evidence="4" id="KW-0410">Iron transport</keyword>
<dbReference type="Gene3D" id="3.40.50.1980">
    <property type="entry name" value="Nitrogenase molybdenum iron protein domain"/>
    <property type="match status" value="2"/>
</dbReference>
<dbReference type="PROSITE" id="PS50983">
    <property type="entry name" value="FE_B12_PBP"/>
    <property type="match status" value="1"/>
</dbReference>
<keyword evidence="3" id="KW-0813">Transport</keyword>
<dbReference type="PRINTS" id="PR01715">
    <property type="entry name" value="FERRIBNDNGPP"/>
</dbReference>
<keyword evidence="4" id="KW-0406">Ion transport</keyword>
<dbReference type="InterPro" id="IPR051313">
    <property type="entry name" value="Bact_iron-sidero_bind"/>
</dbReference>
<dbReference type="RefSeq" id="WP_022610259.1">
    <property type="nucleotide sequence ID" value="NZ_LK391965.1"/>
</dbReference>
<dbReference type="CDD" id="cd01146">
    <property type="entry name" value="FhuD"/>
    <property type="match status" value="1"/>
</dbReference>
<dbReference type="InterPro" id="IPR002491">
    <property type="entry name" value="ABC_transptr_periplasmic_BD"/>
</dbReference>
<feature type="domain" description="Fe/B12 periplasmic-binding" evidence="6">
    <location>
        <begin position="37"/>
        <end position="298"/>
    </location>
</feature>
<dbReference type="GO" id="GO:1901678">
    <property type="term" value="P:iron coordination entity transport"/>
    <property type="evidence" value="ECO:0007669"/>
    <property type="project" value="UniProtKB-ARBA"/>
</dbReference>
<dbReference type="Proteomes" id="UP000018211">
    <property type="component" value="Unassembled WGS sequence"/>
</dbReference>
<dbReference type="AlphaFoldDB" id="A0AAV2VIN7"/>
<keyword evidence="5" id="KW-0732">Signal</keyword>
<comment type="similarity">
    <text evidence="2">Belongs to the bacterial solute-binding protein 8 family.</text>
</comment>
<comment type="caution">
    <text evidence="7">The sequence shown here is derived from an EMBL/GenBank/DDBJ whole genome shotgun (WGS) entry which is preliminary data.</text>
</comment>
<dbReference type="PANTHER" id="PTHR30532">
    <property type="entry name" value="IRON III DICITRATE-BINDING PERIPLASMIC PROTEIN"/>
    <property type="match status" value="1"/>
</dbReference>
<protein>
    <submittedName>
        <fullName evidence="7">ABC-type Fe3+-hydroxamate transport system, periplasmic component</fullName>
    </submittedName>
</protein>
<evidence type="ECO:0000313" key="8">
    <source>
        <dbReference type="Proteomes" id="UP000018211"/>
    </source>
</evidence>
<organism evidence="7 8">
    <name type="scientific">Vibrio nigripulchritudo SOn1</name>
    <dbReference type="NCBI Taxonomy" id="1238450"/>
    <lineage>
        <taxon>Bacteria</taxon>
        <taxon>Pseudomonadati</taxon>
        <taxon>Pseudomonadota</taxon>
        <taxon>Gammaproteobacteria</taxon>
        <taxon>Vibrionales</taxon>
        <taxon>Vibrionaceae</taxon>
        <taxon>Vibrio</taxon>
    </lineage>
</organism>
<reference evidence="7 8" key="1">
    <citation type="journal article" date="2013" name="ISME J.">
        <title>Comparative genomics of pathogenic lineages of Vibrio nigripulchritudo identifies virulence-associated traits.</title>
        <authorList>
            <person name="Goudenege D."/>
            <person name="Labreuche Y."/>
            <person name="Krin E."/>
            <person name="Ansquer D."/>
            <person name="Mangenot S."/>
            <person name="Calteau A."/>
            <person name="Medigue C."/>
            <person name="Mazel D."/>
            <person name="Polz M.F."/>
            <person name="Le Roux F."/>
        </authorList>
    </citation>
    <scope>NUCLEOTIDE SEQUENCE [LARGE SCALE GENOMIC DNA]</scope>
    <source>
        <strain evidence="7 8">SOn1</strain>
    </source>
</reference>